<dbReference type="PANTHER" id="PTHR33352:SF3">
    <property type="entry name" value="SLR1612 PROTEIN"/>
    <property type="match status" value="1"/>
</dbReference>
<proteinExistence type="predicted"/>
<dbReference type="SUPFAM" id="SSF52980">
    <property type="entry name" value="Restriction endonuclease-like"/>
    <property type="match status" value="1"/>
</dbReference>
<sequence length="346" mass="39236">MAITKPWTVPEEPLTAKPVPLVDLSKPIPSWNTPEYPAEWPRSDEMSVAPRHVVILHYLYSALSTLLRRRGRPFAVNQEIGLHFIDARGQAQRCDPDLIIMPFPNTGRGSLRRQDMPCPPDCVIEVASQSTADNDLGIKKTWYAWMGVREYWILDPIDSNDPAHFERGVLLPDGPLMGWQLEQSRYEPLKTFWDAAARTWTAYSSVLDCDILLSQELHREETDGGYRILDPETGEPLASSNEKDELLAEKDELLAEKDELLAEQDVHLEQQRQRLEDQGTEVAAFITDLARFRYGNSVVEQLEELMQQSSAPMPARQMVQAWMAAPSTEEFLDAAGRYFGVSRTGP</sequence>
<gene>
    <name evidence="3" type="ORF">F4Y08_16600</name>
</gene>
<dbReference type="AlphaFoldDB" id="A0A6B1DZ19"/>
<dbReference type="Pfam" id="PF05685">
    <property type="entry name" value="Uma2"/>
    <property type="match status" value="1"/>
</dbReference>
<dbReference type="EMBL" id="VXPY01000121">
    <property type="protein sequence ID" value="MYD91922.1"/>
    <property type="molecule type" value="Genomic_DNA"/>
</dbReference>
<evidence type="ECO:0000259" key="2">
    <source>
        <dbReference type="Pfam" id="PF05685"/>
    </source>
</evidence>
<accession>A0A6B1DZ19</accession>
<keyword evidence="1" id="KW-0175">Coiled coil</keyword>
<evidence type="ECO:0000256" key="1">
    <source>
        <dbReference type="SAM" id="Coils"/>
    </source>
</evidence>
<dbReference type="InterPro" id="IPR012296">
    <property type="entry name" value="Nuclease_put_TT1808"/>
</dbReference>
<feature type="domain" description="Putative restriction endonuclease" evidence="2">
    <location>
        <begin position="46"/>
        <end position="157"/>
    </location>
</feature>
<evidence type="ECO:0000313" key="3">
    <source>
        <dbReference type="EMBL" id="MYD91922.1"/>
    </source>
</evidence>
<dbReference type="InterPro" id="IPR011335">
    <property type="entry name" value="Restrct_endonuc-II-like"/>
</dbReference>
<comment type="caution">
    <text evidence="3">The sequence shown here is derived from an EMBL/GenBank/DDBJ whole genome shotgun (WGS) entry which is preliminary data.</text>
</comment>
<dbReference type="PANTHER" id="PTHR33352">
    <property type="entry name" value="SLR1095 PROTEIN"/>
    <property type="match status" value="1"/>
</dbReference>
<reference evidence="3" key="1">
    <citation type="submission" date="2019-09" db="EMBL/GenBank/DDBJ databases">
        <title>Characterisation of the sponge microbiome using genome-centric metagenomics.</title>
        <authorList>
            <person name="Engelberts J.P."/>
            <person name="Robbins S.J."/>
            <person name="De Goeij J.M."/>
            <person name="Aranda M."/>
            <person name="Bell S.C."/>
            <person name="Webster N.S."/>
        </authorList>
    </citation>
    <scope>NUCLEOTIDE SEQUENCE</scope>
    <source>
        <strain evidence="3">SB0662_bin_9</strain>
    </source>
</reference>
<dbReference type="Gene3D" id="3.90.1570.10">
    <property type="entry name" value="tt1808, chain A"/>
    <property type="match status" value="1"/>
</dbReference>
<dbReference type="CDD" id="cd06260">
    <property type="entry name" value="DUF820-like"/>
    <property type="match status" value="1"/>
</dbReference>
<protein>
    <recommendedName>
        <fullName evidence="2">Putative restriction endonuclease domain-containing protein</fullName>
    </recommendedName>
</protein>
<name>A0A6B1DZ19_9CHLR</name>
<feature type="coiled-coil region" evidence="1">
    <location>
        <begin position="243"/>
        <end position="270"/>
    </location>
</feature>
<dbReference type="InterPro" id="IPR008538">
    <property type="entry name" value="Uma2"/>
</dbReference>
<organism evidence="3">
    <name type="scientific">Caldilineaceae bacterium SB0662_bin_9</name>
    <dbReference type="NCBI Taxonomy" id="2605258"/>
    <lineage>
        <taxon>Bacteria</taxon>
        <taxon>Bacillati</taxon>
        <taxon>Chloroflexota</taxon>
        <taxon>Caldilineae</taxon>
        <taxon>Caldilineales</taxon>
        <taxon>Caldilineaceae</taxon>
    </lineage>
</organism>